<organism evidence="1 2">
    <name type="scientific">Brevundimonas alba</name>
    <dbReference type="NCBI Taxonomy" id="74314"/>
    <lineage>
        <taxon>Bacteria</taxon>
        <taxon>Pseudomonadati</taxon>
        <taxon>Pseudomonadota</taxon>
        <taxon>Alphaproteobacteria</taxon>
        <taxon>Caulobacterales</taxon>
        <taxon>Caulobacteraceae</taxon>
        <taxon>Brevundimonas</taxon>
    </lineage>
</organism>
<evidence type="ECO:0000313" key="2">
    <source>
        <dbReference type="Proteomes" id="UP000587415"/>
    </source>
</evidence>
<dbReference type="RefSeq" id="WP_168045120.1">
    <property type="nucleotide sequence ID" value="NZ_JAATJM010000001.1"/>
</dbReference>
<keyword evidence="2" id="KW-1185">Reference proteome</keyword>
<evidence type="ECO:0000313" key="1">
    <source>
        <dbReference type="EMBL" id="NJC40220.1"/>
    </source>
</evidence>
<dbReference type="Proteomes" id="UP000587415">
    <property type="component" value="Unassembled WGS sequence"/>
</dbReference>
<name>A0A7X6BN11_9CAUL</name>
<sequence length="87" mass="10069">MRPRRPARVRRRDAFYRAIQRIRLDRIADGSLEPRFDREFYFLWTLQSRGKADYADFIVPGLLFMADYQADLNKAAGAEDAAALTAS</sequence>
<protein>
    <submittedName>
        <fullName evidence="1">Uncharacterized protein</fullName>
    </submittedName>
</protein>
<dbReference type="EMBL" id="JAATJM010000001">
    <property type="protein sequence ID" value="NJC40220.1"/>
    <property type="molecule type" value="Genomic_DNA"/>
</dbReference>
<gene>
    <name evidence="1" type="ORF">GGQ87_000478</name>
</gene>
<accession>A0A7X6BN11</accession>
<dbReference type="AlphaFoldDB" id="A0A7X6BN11"/>
<comment type="caution">
    <text evidence="1">The sequence shown here is derived from an EMBL/GenBank/DDBJ whole genome shotgun (WGS) entry which is preliminary data.</text>
</comment>
<proteinExistence type="predicted"/>
<reference evidence="1 2" key="1">
    <citation type="submission" date="2020-03" db="EMBL/GenBank/DDBJ databases">
        <title>Genomic Encyclopedia of Type Strains, Phase IV (KMG-IV): sequencing the most valuable type-strain genomes for metagenomic binning, comparative biology and taxonomic classification.</title>
        <authorList>
            <person name="Goeker M."/>
        </authorList>
    </citation>
    <scope>NUCLEOTIDE SEQUENCE [LARGE SCALE GENOMIC DNA]</scope>
    <source>
        <strain evidence="1 2">DSM 4736</strain>
    </source>
</reference>